<dbReference type="AlphaFoldDB" id="A0A937FVD2"/>
<sequence length="122" mass="13547">MNIEKNPSLNKADIEKFTSGINFKLPSGYLEFMQASNGADISFDNAYLLLWPLTDLIQLNQDYGAEEFAPGFFLIGSDGGEMAYAISKETSHIYTMPFIGMTDEDVTLVSSDFNGLLLELEK</sequence>
<gene>
    <name evidence="2" type="ORF">JMN32_01860</name>
</gene>
<accession>A0A937FVD2</accession>
<dbReference type="Gene3D" id="3.40.1580.10">
    <property type="entry name" value="SMI1/KNR4-like"/>
    <property type="match status" value="1"/>
</dbReference>
<dbReference type="RefSeq" id="WP_202854581.1">
    <property type="nucleotide sequence ID" value="NZ_JAEUGD010000004.1"/>
</dbReference>
<dbReference type="InterPro" id="IPR018958">
    <property type="entry name" value="Knr4/Smi1-like_dom"/>
</dbReference>
<dbReference type="Proteomes" id="UP000614216">
    <property type="component" value="Unassembled WGS sequence"/>
</dbReference>
<evidence type="ECO:0000259" key="1">
    <source>
        <dbReference type="Pfam" id="PF09346"/>
    </source>
</evidence>
<protein>
    <submittedName>
        <fullName evidence="2">SMI1/KNR4 family protein</fullName>
    </submittedName>
</protein>
<dbReference type="Pfam" id="PF09346">
    <property type="entry name" value="SMI1_KNR4"/>
    <property type="match status" value="1"/>
</dbReference>
<organism evidence="2 3">
    <name type="scientific">Fulvivirga marina</name>
    <dbReference type="NCBI Taxonomy" id="2494733"/>
    <lineage>
        <taxon>Bacteria</taxon>
        <taxon>Pseudomonadati</taxon>
        <taxon>Bacteroidota</taxon>
        <taxon>Cytophagia</taxon>
        <taxon>Cytophagales</taxon>
        <taxon>Fulvivirgaceae</taxon>
        <taxon>Fulvivirga</taxon>
    </lineage>
</organism>
<dbReference type="EMBL" id="JAEUGD010000004">
    <property type="protein sequence ID" value="MBL6445035.1"/>
    <property type="molecule type" value="Genomic_DNA"/>
</dbReference>
<evidence type="ECO:0000313" key="2">
    <source>
        <dbReference type="EMBL" id="MBL6445035.1"/>
    </source>
</evidence>
<keyword evidence="3" id="KW-1185">Reference proteome</keyword>
<comment type="caution">
    <text evidence="2">The sequence shown here is derived from an EMBL/GenBank/DDBJ whole genome shotgun (WGS) entry which is preliminary data.</text>
</comment>
<proteinExistence type="predicted"/>
<feature type="domain" description="Knr4/Smi1-like" evidence="1">
    <location>
        <begin position="10"/>
        <end position="117"/>
    </location>
</feature>
<name>A0A937FVD2_9BACT</name>
<reference evidence="2" key="1">
    <citation type="submission" date="2021-01" db="EMBL/GenBank/DDBJ databases">
        <title>Fulvivirga kasyanovii gen. nov., sp nov., a novel member of the phylum Bacteroidetes isolated from seawater in a mussel farm.</title>
        <authorList>
            <person name="Zhao L.-H."/>
            <person name="Wang Z.-J."/>
        </authorList>
    </citation>
    <scope>NUCLEOTIDE SEQUENCE</scope>
    <source>
        <strain evidence="2">29W222</strain>
    </source>
</reference>
<evidence type="ECO:0000313" key="3">
    <source>
        <dbReference type="Proteomes" id="UP000614216"/>
    </source>
</evidence>
<dbReference type="SUPFAM" id="SSF160631">
    <property type="entry name" value="SMI1/KNR4-like"/>
    <property type="match status" value="1"/>
</dbReference>
<dbReference type="InterPro" id="IPR037883">
    <property type="entry name" value="Knr4/Smi1-like_sf"/>
</dbReference>